<evidence type="ECO:0000313" key="2">
    <source>
        <dbReference type="EMBL" id="THV22274.1"/>
    </source>
</evidence>
<dbReference type="PROSITE" id="PS51186">
    <property type="entry name" value="GNAT"/>
    <property type="match status" value="1"/>
</dbReference>
<dbReference type="PANTHER" id="PTHR43328">
    <property type="entry name" value="ACETYLTRANSFERASE-RELATED"/>
    <property type="match status" value="1"/>
</dbReference>
<evidence type="ECO:0000313" key="3">
    <source>
        <dbReference type="Proteomes" id="UP000308828"/>
    </source>
</evidence>
<protein>
    <submittedName>
        <fullName evidence="2">GNAT family N-acetyltransferase</fullName>
    </submittedName>
</protein>
<name>A0A4S8P3H7_9HYPH</name>
<dbReference type="GO" id="GO:0016747">
    <property type="term" value="F:acyltransferase activity, transferring groups other than amino-acyl groups"/>
    <property type="evidence" value="ECO:0007669"/>
    <property type="project" value="InterPro"/>
</dbReference>
<gene>
    <name evidence="2" type="ORF">FAA97_13355</name>
</gene>
<dbReference type="InterPro" id="IPR016181">
    <property type="entry name" value="Acyl_CoA_acyltransferase"/>
</dbReference>
<keyword evidence="2" id="KW-0808">Transferase</keyword>
<organism evidence="2 3">
    <name type="scientific">Peteryoungia ipomoeae</name>
    <dbReference type="NCBI Taxonomy" id="1210932"/>
    <lineage>
        <taxon>Bacteria</taxon>
        <taxon>Pseudomonadati</taxon>
        <taxon>Pseudomonadota</taxon>
        <taxon>Alphaproteobacteria</taxon>
        <taxon>Hyphomicrobiales</taxon>
        <taxon>Rhizobiaceae</taxon>
        <taxon>Peteryoungia</taxon>
    </lineage>
</organism>
<accession>A0A4S8P3H7</accession>
<dbReference type="Proteomes" id="UP000308828">
    <property type="component" value="Unassembled WGS sequence"/>
</dbReference>
<feature type="domain" description="N-acetyltransferase" evidence="1">
    <location>
        <begin position="46"/>
        <end position="205"/>
    </location>
</feature>
<reference evidence="2 3" key="1">
    <citation type="submission" date="2019-04" db="EMBL/GenBank/DDBJ databases">
        <title>Genome sequence of strain shin9-1.</title>
        <authorList>
            <person name="Gao J."/>
            <person name="Sun J."/>
        </authorList>
    </citation>
    <scope>NUCLEOTIDE SEQUENCE [LARGE SCALE GENOMIC DNA]</scope>
    <source>
        <strain evidence="3">shin9-1</strain>
    </source>
</reference>
<proteinExistence type="predicted"/>
<sequence>MVQAGSQDLAVAQELGGDAVSAMLADRAVTAAAMPGPCPVIETSRLVLRPHRMQDADAIATSLGDFAVARMLTRVPVPYDREDGRDWLNMVTSGLKPDWHFAITLDGVHVGVVSLELRHGLWNVGYWLNRFYWGKGLMSEAVDAALERFFRRMAGIEIASGAFADNPASRRVLEGRGFRVIGMRDVYSKARGQMVPLVEMRLGQTDFATRTHKP</sequence>
<dbReference type="PANTHER" id="PTHR43328:SF1">
    <property type="entry name" value="N-ACETYLTRANSFERASE DOMAIN-CONTAINING PROTEIN"/>
    <property type="match status" value="1"/>
</dbReference>
<keyword evidence="3" id="KW-1185">Reference proteome</keyword>
<dbReference type="Pfam" id="PF13302">
    <property type="entry name" value="Acetyltransf_3"/>
    <property type="match status" value="1"/>
</dbReference>
<dbReference type="InterPro" id="IPR000182">
    <property type="entry name" value="GNAT_dom"/>
</dbReference>
<dbReference type="AlphaFoldDB" id="A0A4S8P3H7"/>
<dbReference type="OrthoDB" id="9804153at2"/>
<comment type="caution">
    <text evidence="2">The sequence shown here is derived from an EMBL/GenBank/DDBJ whole genome shotgun (WGS) entry which is preliminary data.</text>
</comment>
<evidence type="ECO:0000259" key="1">
    <source>
        <dbReference type="PROSITE" id="PS51186"/>
    </source>
</evidence>
<dbReference type="EMBL" id="STGV01000004">
    <property type="protein sequence ID" value="THV22274.1"/>
    <property type="molecule type" value="Genomic_DNA"/>
</dbReference>
<dbReference type="Gene3D" id="3.40.630.30">
    <property type="match status" value="1"/>
</dbReference>
<dbReference type="SUPFAM" id="SSF55729">
    <property type="entry name" value="Acyl-CoA N-acyltransferases (Nat)"/>
    <property type="match status" value="1"/>
</dbReference>